<keyword evidence="4" id="KW-1185">Reference proteome</keyword>
<reference evidence="4" key="1">
    <citation type="journal article" date="2008" name="Nat. Genet.">
        <title>The Pristionchus pacificus genome provides a unique perspective on nematode lifestyle and parasitism.</title>
        <authorList>
            <person name="Dieterich C."/>
            <person name="Clifton S.W."/>
            <person name="Schuster L.N."/>
            <person name="Chinwalla A."/>
            <person name="Delehaunty K."/>
            <person name="Dinkelacker I."/>
            <person name="Fulton L."/>
            <person name="Fulton R."/>
            <person name="Godfrey J."/>
            <person name="Minx P."/>
            <person name="Mitreva M."/>
            <person name="Roeseler W."/>
            <person name="Tian H."/>
            <person name="Witte H."/>
            <person name="Yang S.P."/>
            <person name="Wilson R.K."/>
            <person name="Sommer R.J."/>
        </authorList>
    </citation>
    <scope>NUCLEOTIDE SEQUENCE [LARGE SCALE GENOMIC DNA]</scope>
    <source>
        <strain evidence="4">PS312</strain>
    </source>
</reference>
<sequence>MTHSEDDIMALVFGGATVEKTTTISSSHDIDSTHIERTITVTKSFTHDADGDHVTVEVHREVGAEDHGEEFYKHGSATFQAHVETDANGERHLQLDGIDLHRDIELPNGHDIGVEVHLREAPAAELGDRSPSRLSTATDATSILAETYHVHHDEQEVSLHLDEEHHDRHPIPFRTAQQDALVAQFKELHAPPLPTSAPPSEHVSRRGTYIEETSILDDPIEIDREHELERIRIEAERVAELKRTLSKASEHEHHHNHHRAVEDYSSDEEGSVVPLSATHYEFDDRASIARTESFISQQSKRDSIDVYHEHEHHAHPVAEKIAEFEIAAEHVERKLSAEHHNMNSAPAIGHGASVTSLNVIAPVTSPITESVFMSPVSPVPAEGHEYDSQHSSLNPRFSGPHIRDSIKAVEVLEHELEHHHHHHHHHEHVARHDSITSAGAVVRALEEMDNALQHHSSASIRNESSSVPPSPAPSRDEGAYSLNGSVRHKHHLYERLDSYSRASTPSGPPPPVPLWDLIKEEEIAREENVRDAPAPLHRAAPLSHLEEISSKNSVTTGSVHHHEEAVEAVALAHHIHHHHHDSASLQGSVRSVGSRYGSKHSLAPSNGIGGGAAPAAVVVGAGVAPARKYTADSNHSSCKSRGTSITLVEDGARSRGSTLTEANVNGVHVHEHHHHPVAEAVAAHIIHEHIERRVEEEIAKEIIHHHLEHQSTIEYEHQKPVSALLSKFGGGERKVYTKEEAAILRREREAEEAVRAAAEHAAREAERRIAEEAAALAAATRAAEEARLAVIRAAEEEAARHAAQVAAAAAIHHHEQQQAAHHGHSRTASVVSHRSAASYHVPPTPHDVAPIASRRDSIASVRTTRSVIGHRAAASRDPFATLTRPPPQHYVMAGYTRNPMTSPSLVKKSPLHAAVDANKFSSVRVVRNVRGFIKEWGQKDFVPPARSPLSPTLAVWHEEGNASRRSSIISEGGQSLIGRPAHMEAAPRSSVWQTQIGVPPTPTDVEPALTPLTERRREYEQTAAITGLVEGKHGLPPMVNLLA</sequence>
<name>A0A2A6D352_PRIPA</name>
<protein>
    <submittedName>
        <fullName evidence="3">Uncharacterized protein</fullName>
    </submittedName>
</protein>
<evidence type="ECO:0000256" key="1">
    <source>
        <dbReference type="SAM" id="Coils"/>
    </source>
</evidence>
<dbReference type="EnsemblMetazoa" id="PPA20499.1">
    <property type="protein sequence ID" value="PPA20499.1"/>
    <property type="gene ID" value="WBGene00110053"/>
</dbReference>
<feature type="region of interest" description="Disordered" evidence="2">
    <location>
        <begin position="812"/>
        <end position="855"/>
    </location>
</feature>
<organism evidence="3 4">
    <name type="scientific">Pristionchus pacificus</name>
    <name type="common">Parasitic nematode worm</name>
    <dbReference type="NCBI Taxonomy" id="54126"/>
    <lineage>
        <taxon>Eukaryota</taxon>
        <taxon>Metazoa</taxon>
        <taxon>Ecdysozoa</taxon>
        <taxon>Nematoda</taxon>
        <taxon>Chromadorea</taxon>
        <taxon>Rhabditida</taxon>
        <taxon>Rhabditina</taxon>
        <taxon>Diplogasteromorpha</taxon>
        <taxon>Diplogasteroidea</taxon>
        <taxon>Neodiplogasteridae</taxon>
        <taxon>Pristionchus</taxon>
    </lineage>
</organism>
<evidence type="ECO:0000256" key="2">
    <source>
        <dbReference type="SAM" id="MobiDB-lite"/>
    </source>
</evidence>
<feature type="region of interest" description="Disordered" evidence="2">
    <location>
        <begin position="246"/>
        <end position="267"/>
    </location>
</feature>
<keyword evidence="1" id="KW-0175">Coiled coil</keyword>
<feature type="region of interest" description="Disordered" evidence="2">
    <location>
        <begin position="453"/>
        <end position="481"/>
    </location>
</feature>
<proteinExistence type="predicted"/>
<dbReference type="AlphaFoldDB" id="A0A2A6D352"/>
<accession>A0A2A6D352</accession>
<feature type="compositionally biased region" description="Polar residues" evidence="2">
    <location>
        <begin position="453"/>
        <end position="463"/>
    </location>
</feature>
<accession>A0A8R1UCU9</accession>
<evidence type="ECO:0000313" key="4">
    <source>
        <dbReference type="Proteomes" id="UP000005239"/>
    </source>
</evidence>
<reference evidence="3" key="2">
    <citation type="submission" date="2022-06" db="UniProtKB">
        <authorList>
            <consortium name="EnsemblMetazoa"/>
        </authorList>
    </citation>
    <scope>IDENTIFICATION</scope>
    <source>
        <strain evidence="3">PS312</strain>
    </source>
</reference>
<evidence type="ECO:0000313" key="3">
    <source>
        <dbReference type="EnsemblMetazoa" id="PPA20499.1"/>
    </source>
</evidence>
<feature type="coiled-coil region" evidence="1">
    <location>
        <begin position="748"/>
        <end position="796"/>
    </location>
</feature>
<dbReference type="Proteomes" id="UP000005239">
    <property type="component" value="Unassembled WGS sequence"/>
</dbReference>
<gene>
    <name evidence="3" type="primary">WBGene00110053</name>
</gene>
<dbReference type="OrthoDB" id="5877269at2759"/>